<comment type="similarity">
    <text evidence="5">Belongs to the NtaA/SnaA/DszA monooxygenase family.</text>
</comment>
<evidence type="ECO:0000256" key="5">
    <source>
        <dbReference type="ARBA" id="ARBA00033748"/>
    </source>
</evidence>
<accession>A0AA37UI77</accession>
<dbReference type="Proteomes" id="UP001157160">
    <property type="component" value="Unassembled WGS sequence"/>
</dbReference>
<keyword evidence="2" id="KW-0288">FMN</keyword>
<organism evidence="8 9">
    <name type="scientific">Arenivirga flava</name>
    <dbReference type="NCBI Taxonomy" id="1930060"/>
    <lineage>
        <taxon>Bacteria</taxon>
        <taxon>Bacillati</taxon>
        <taxon>Actinomycetota</taxon>
        <taxon>Actinomycetes</taxon>
        <taxon>Micrococcales</taxon>
        <taxon>Microbacteriaceae</taxon>
        <taxon>Arenivirga</taxon>
    </lineage>
</organism>
<dbReference type="InterPro" id="IPR011251">
    <property type="entry name" value="Luciferase-like_dom"/>
</dbReference>
<feature type="region of interest" description="Disordered" evidence="6">
    <location>
        <begin position="212"/>
        <end position="457"/>
    </location>
</feature>
<protein>
    <recommendedName>
        <fullName evidence="7">Luciferase-like domain-containing protein</fullName>
    </recommendedName>
</protein>
<evidence type="ECO:0000256" key="1">
    <source>
        <dbReference type="ARBA" id="ARBA00022630"/>
    </source>
</evidence>
<dbReference type="GO" id="GO:0016705">
    <property type="term" value="F:oxidoreductase activity, acting on paired donors, with incorporation or reduction of molecular oxygen"/>
    <property type="evidence" value="ECO:0007669"/>
    <property type="project" value="InterPro"/>
</dbReference>
<dbReference type="NCBIfam" id="TIGR03860">
    <property type="entry name" value="FMN_nitrolo"/>
    <property type="match status" value="1"/>
</dbReference>
<dbReference type="GO" id="GO:0004497">
    <property type="term" value="F:monooxygenase activity"/>
    <property type="evidence" value="ECO:0007669"/>
    <property type="project" value="UniProtKB-KW"/>
</dbReference>
<feature type="compositionally biased region" description="Basic residues" evidence="6">
    <location>
        <begin position="231"/>
        <end position="251"/>
    </location>
</feature>
<feature type="compositionally biased region" description="Basic residues" evidence="6">
    <location>
        <begin position="383"/>
        <end position="396"/>
    </location>
</feature>
<keyword evidence="3" id="KW-0560">Oxidoreductase</keyword>
<comment type="caution">
    <text evidence="8">The sequence shown here is derived from an EMBL/GenBank/DDBJ whole genome shotgun (WGS) entry which is preliminary data.</text>
</comment>
<feature type="compositionally biased region" description="Basic residues" evidence="6">
    <location>
        <begin position="260"/>
        <end position="274"/>
    </location>
</feature>
<evidence type="ECO:0000256" key="3">
    <source>
        <dbReference type="ARBA" id="ARBA00023002"/>
    </source>
</evidence>
<feature type="compositionally biased region" description="Low complexity" evidence="6">
    <location>
        <begin position="217"/>
        <end position="230"/>
    </location>
</feature>
<dbReference type="AlphaFoldDB" id="A0AA37UI77"/>
<feature type="compositionally biased region" description="Basic and acidic residues" evidence="6">
    <location>
        <begin position="332"/>
        <end position="352"/>
    </location>
</feature>
<dbReference type="EMBL" id="BSUL01000001">
    <property type="protein sequence ID" value="GMA28301.1"/>
    <property type="molecule type" value="Genomic_DNA"/>
</dbReference>
<keyword evidence="1" id="KW-0285">Flavoprotein</keyword>
<evidence type="ECO:0000256" key="4">
    <source>
        <dbReference type="ARBA" id="ARBA00023033"/>
    </source>
</evidence>
<feature type="domain" description="Luciferase-like" evidence="7">
    <location>
        <begin position="28"/>
        <end position="225"/>
    </location>
</feature>
<sequence length="457" mass="51168">MTDRSTRPLLVNAFVMFTPSHIQHGQWRRPDARYEEFETLAFWQGIARTLERGRFDAMFFADVVGTYGPIGGSLDVNAAEGLQLPNNDPSVLLAALIGSTEHLGLAMTSSILQAHPFEFARRVSTLDHLSGGRVAWNIVTSYQENAARNFGLDRLPDHDERYRQAEEYLEVVYKLWEGSWDDDAVVRDKSGVFSDPAGVHRIGHRGEFYAVEGPHLSAPSPQRTPTSSRRAPPRRSPLRGTARRGAVRGRQHPRDDPLDHRRHPGAHRGAGPRRRLGELLREPHPDHRQHGGGGAAQGARARGVRERVRLPAAREHGRAAGGRRGVPAGDEAPGHRDERQPHDAGVDDQDGHRPRRDGRRPGQARRPTPPARRRHPGADRGPPRRAARRRRRRHQPRQRDAAGHLRRVGRPRRPRAAGARPGEARVRTGGLRERLTGSARIDPRHPAARWRGAFRDA</sequence>
<evidence type="ECO:0000256" key="6">
    <source>
        <dbReference type="SAM" id="MobiDB-lite"/>
    </source>
</evidence>
<dbReference type="Gene3D" id="3.20.20.30">
    <property type="entry name" value="Luciferase-like domain"/>
    <property type="match status" value="1"/>
</dbReference>
<evidence type="ECO:0000313" key="8">
    <source>
        <dbReference type="EMBL" id="GMA28301.1"/>
    </source>
</evidence>
<proteinExistence type="inferred from homology"/>
<keyword evidence="9" id="KW-1185">Reference proteome</keyword>
<feature type="compositionally biased region" description="Basic and acidic residues" evidence="6">
    <location>
        <begin position="303"/>
        <end position="318"/>
    </location>
</feature>
<dbReference type="InterPro" id="IPR051260">
    <property type="entry name" value="Diverse_substr_monoxygenases"/>
</dbReference>
<dbReference type="PANTHER" id="PTHR30011:SF16">
    <property type="entry name" value="C2H2 FINGER DOMAIN TRANSCRIPTION FACTOR (EUROFUNG)-RELATED"/>
    <property type="match status" value="1"/>
</dbReference>
<name>A0AA37UI77_9MICO</name>
<keyword evidence="4" id="KW-0503">Monooxygenase</keyword>
<feature type="compositionally biased region" description="Basic residues" evidence="6">
    <location>
        <begin position="404"/>
        <end position="415"/>
    </location>
</feature>
<feature type="compositionally biased region" description="Basic and acidic residues" evidence="6">
    <location>
        <begin position="275"/>
        <end position="289"/>
    </location>
</feature>
<evidence type="ECO:0000256" key="2">
    <source>
        <dbReference type="ARBA" id="ARBA00022643"/>
    </source>
</evidence>
<reference evidence="8 9" key="1">
    <citation type="journal article" date="2014" name="Int. J. Syst. Evol. Microbiol.">
        <title>Complete genome sequence of Corynebacterium casei LMG S-19264T (=DSM 44701T), isolated from a smear-ripened cheese.</title>
        <authorList>
            <consortium name="US DOE Joint Genome Institute (JGI-PGF)"/>
            <person name="Walter F."/>
            <person name="Albersmeier A."/>
            <person name="Kalinowski J."/>
            <person name="Ruckert C."/>
        </authorList>
    </citation>
    <scope>NUCLEOTIDE SEQUENCE [LARGE SCALE GENOMIC DNA]</scope>
    <source>
        <strain evidence="8 9">NBRC 112289</strain>
    </source>
</reference>
<dbReference type="Pfam" id="PF00296">
    <property type="entry name" value="Bac_luciferase"/>
    <property type="match status" value="1"/>
</dbReference>
<feature type="compositionally biased region" description="Basic and acidic residues" evidence="6">
    <location>
        <begin position="422"/>
        <end position="445"/>
    </location>
</feature>
<dbReference type="PANTHER" id="PTHR30011">
    <property type="entry name" value="ALKANESULFONATE MONOOXYGENASE-RELATED"/>
    <property type="match status" value="1"/>
</dbReference>
<gene>
    <name evidence="8" type="ORF">GCM10025874_15540</name>
</gene>
<evidence type="ECO:0000313" key="9">
    <source>
        <dbReference type="Proteomes" id="UP001157160"/>
    </source>
</evidence>
<dbReference type="InterPro" id="IPR036661">
    <property type="entry name" value="Luciferase-like_sf"/>
</dbReference>
<dbReference type="SUPFAM" id="SSF51679">
    <property type="entry name" value="Bacterial luciferase-like"/>
    <property type="match status" value="1"/>
</dbReference>
<dbReference type="InterPro" id="IPR016215">
    <property type="entry name" value="NTA_MOA"/>
</dbReference>
<evidence type="ECO:0000259" key="7">
    <source>
        <dbReference type="Pfam" id="PF00296"/>
    </source>
</evidence>